<reference evidence="2" key="1">
    <citation type="submission" date="2017-03" db="EMBL/GenBank/DDBJ databases">
        <title>Phytopthora megakarya and P. palmivora, two closely related causual agents of cacao black pod achieved similar genome size and gene model numbers by different mechanisms.</title>
        <authorList>
            <person name="Ali S."/>
            <person name="Shao J."/>
            <person name="Larry D.J."/>
            <person name="Kronmiller B."/>
            <person name="Shen D."/>
            <person name="Strem M.D."/>
            <person name="Melnick R.L."/>
            <person name="Guiltinan M.J."/>
            <person name="Tyler B.M."/>
            <person name="Meinhardt L.W."/>
            <person name="Bailey B.A."/>
        </authorList>
    </citation>
    <scope>NUCLEOTIDE SEQUENCE [LARGE SCALE GENOMIC DNA]</scope>
    <source>
        <strain evidence="2">zdho120</strain>
    </source>
</reference>
<dbReference type="EMBL" id="NBNE01000744">
    <property type="protein sequence ID" value="OWZ17500.1"/>
    <property type="molecule type" value="Genomic_DNA"/>
</dbReference>
<name>A0A225WKX3_9STRA</name>
<evidence type="ECO:0000313" key="1">
    <source>
        <dbReference type="EMBL" id="OWZ17500.1"/>
    </source>
</evidence>
<keyword evidence="2" id="KW-1185">Reference proteome</keyword>
<dbReference type="Proteomes" id="UP000198211">
    <property type="component" value="Unassembled WGS sequence"/>
</dbReference>
<accession>A0A225WKX3</accession>
<protein>
    <submittedName>
        <fullName evidence="1">Uncharacterized protein</fullName>
    </submittedName>
</protein>
<organism evidence="1 2">
    <name type="scientific">Phytophthora megakarya</name>
    <dbReference type="NCBI Taxonomy" id="4795"/>
    <lineage>
        <taxon>Eukaryota</taxon>
        <taxon>Sar</taxon>
        <taxon>Stramenopiles</taxon>
        <taxon>Oomycota</taxon>
        <taxon>Peronosporomycetes</taxon>
        <taxon>Peronosporales</taxon>
        <taxon>Peronosporaceae</taxon>
        <taxon>Phytophthora</taxon>
    </lineage>
</organism>
<comment type="caution">
    <text evidence="1">The sequence shown here is derived from an EMBL/GenBank/DDBJ whole genome shotgun (WGS) entry which is preliminary data.</text>
</comment>
<dbReference type="AlphaFoldDB" id="A0A225WKX3"/>
<proteinExistence type="predicted"/>
<sequence length="73" mass="7970">MIVQVVVMKSIRAGKDVSISYGDKCLFTCNCEPSNCVVLGLLTLRQSVMGFAAVGDRLTDVFCRSNLSNEIRP</sequence>
<evidence type="ECO:0000313" key="2">
    <source>
        <dbReference type="Proteomes" id="UP000198211"/>
    </source>
</evidence>
<gene>
    <name evidence="1" type="ORF">PHMEG_0008549</name>
</gene>